<proteinExistence type="predicted"/>
<evidence type="ECO:0000313" key="2">
    <source>
        <dbReference type="EMBL" id="KAJ3051737.1"/>
    </source>
</evidence>
<keyword evidence="3" id="KW-1185">Reference proteome</keyword>
<evidence type="ECO:0000313" key="3">
    <source>
        <dbReference type="Proteomes" id="UP001212841"/>
    </source>
</evidence>
<feature type="compositionally biased region" description="Acidic residues" evidence="1">
    <location>
        <begin position="41"/>
        <end position="58"/>
    </location>
</feature>
<sequence length="58" mass="6615">MEDDCGDEYDDDRYTAFVKNTDANRFVKDPYQRGNARDNVCDEGSEVDSEEGVEDEGK</sequence>
<feature type="compositionally biased region" description="Basic and acidic residues" evidence="1">
    <location>
        <begin position="29"/>
        <end position="40"/>
    </location>
</feature>
<gene>
    <name evidence="2" type="ORF">HK097_007246</name>
</gene>
<name>A0AAD5SBV7_9FUNG</name>
<comment type="caution">
    <text evidence="2">The sequence shown here is derived from an EMBL/GenBank/DDBJ whole genome shotgun (WGS) entry which is preliminary data.</text>
</comment>
<evidence type="ECO:0000256" key="1">
    <source>
        <dbReference type="SAM" id="MobiDB-lite"/>
    </source>
</evidence>
<dbReference type="EMBL" id="JADGJD010000363">
    <property type="protein sequence ID" value="KAJ3051737.1"/>
    <property type="molecule type" value="Genomic_DNA"/>
</dbReference>
<feature type="region of interest" description="Disordered" evidence="1">
    <location>
        <begin position="29"/>
        <end position="58"/>
    </location>
</feature>
<reference evidence="2" key="1">
    <citation type="submission" date="2020-05" db="EMBL/GenBank/DDBJ databases">
        <title>Phylogenomic resolution of chytrid fungi.</title>
        <authorList>
            <person name="Stajich J.E."/>
            <person name="Amses K."/>
            <person name="Simmons R."/>
            <person name="Seto K."/>
            <person name="Myers J."/>
            <person name="Bonds A."/>
            <person name="Quandt C.A."/>
            <person name="Barry K."/>
            <person name="Liu P."/>
            <person name="Grigoriev I."/>
            <person name="Longcore J.E."/>
            <person name="James T.Y."/>
        </authorList>
    </citation>
    <scope>NUCLEOTIDE SEQUENCE</scope>
    <source>
        <strain evidence="2">JEL0318</strain>
    </source>
</reference>
<protein>
    <submittedName>
        <fullName evidence="2">Uncharacterized protein</fullName>
    </submittedName>
</protein>
<dbReference type="Proteomes" id="UP001212841">
    <property type="component" value="Unassembled WGS sequence"/>
</dbReference>
<accession>A0AAD5SBV7</accession>
<dbReference type="AlphaFoldDB" id="A0AAD5SBV7"/>
<organism evidence="2 3">
    <name type="scientific">Rhizophlyctis rosea</name>
    <dbReference type="NCBI Taxonomy" id="64517"/>
    <lineage>
        <taxon>Eukaryota</taxon>
        <taxon>Fungi</taxon>
        <taxon>Fungi incertae sedis</taxon>
        <taxon>Chytridiomycota</taxon>
        <taxon>Chytridiomycota incertae sedis</taxon>
        <taxon>Chytridiomycetes</taxon>
        <taxon>Rhizophlyctidales</taxon>
        <taxon>Rhizophlyctidaceae</taxon>
        <taxon>Rhizophlyctis</taxon>
    </lineage>
</organism>